<dbReference type="PROSITE" id="PS50202">
    <property type="entry name" value="MSP"/>
    <property type="match status" value="1"/>
</dbReference>
<dbReference type="SUPFAM" id="SSF52087">
    <property type="entry name" value="CRAL/TRIO domain"/>
    <property type="match status" value="1"/>
</dbReference>
<dbReference type="SUPFAM" id="SSF49354">
    <property type="entry name" value="PapD-like"/>
    <property type="match status" value="1"/>
</dbReference>
<sequence>MVKPADLRAALEAKLKEGIPNPPGEFHPLDLERIKDDRYLNRALIHHDHDLKLALDMLWNILIWRKTVNANELNESTIRMDYVKEGLLFPHGRDIDGSLLLIIKLKMHIKGQKDYEEIKKVLIYWLDRIEREENGKQITIFFDMDGCGLSNMDMELIKYMISLFKLYYPAFLNYIVVFQMPWVLNAAFKIIKSLLPPKAVEIMKFCNKDTLKEIVPPEQALVCWGGKDNYVFEFVSENRSTSEHTPKKVTFAEQGDNQHSLGEMLRLSPNDTIIFKSENDEILGQFTITNMDESAISFKIRTTSPEKFRVRPSSGTLPSGASQTVLIVVQPGFHLRTVTKDRFLVMSVQIPKTDLSPKELSEVWQNSTGSKVDEYRLKCHFPEKDVAKNGNISDGKIPDKQDSVTNALNNLQQNYEILHRDMRKLKIMQFLTLFMTAAALILGYLVYKNTSENGRYCERI</sequence>
<feature type="domain" description="MSP" evidence="3">
    <location>
        <begin position="264"/>
        <end position="382"/>
    </location>
</feature>
<evidence type="ECO:0008006" key="6">
    <source>
        <dbReference type="Google" id="ProtNLM"/>
    </source>
</evidence>
<organism evidence="4 5">
    <name type="scientific">Loxostege sticticalis</name>
    <name type="common">Beet webworm moth</name>
    <dbReference type="NCBI Taxonomy" id="481309"/>
    <lineage>
        <taxon>Eukaryota</taxon>
        <taxon>Metazoa</taxon>
        <taxon>Ecdysozoa</taxon>
        <taxon>Arthropoda</taxon>
        <taxon>Hexapoda</taxon>
        <taxon>Insecta</taxon>
        <taxon>Pterygota</taxon>
        <taxon>Neoptera</taxon>
        <taxon>Endopterygota</taxon>
        <taxon>Lepidoptera</taxon>
        <taxon>Glossata</taxon>
        <taxon>Ditrysia</taxon>
        <taxon>Pyraloidea</taxon>
        <taxon>Crambidae</taxon>
        <taxon>Pyraustinae</taxon>
        <taxon>Loxostege</taxon>
    </lineage>
</organism>
<dbReference type="PANTHER" id="PTHR46384:SF1">
    <property type="entry name" value="MOTILE SPERM DOMAIN-CONTAINING PROTEIN 2"/>
    <property type="match status" value="1"/>
</dbReference>
<reference evidence="4 5" key="1">
    <citation type="submission" date="2024-06" db="EMBL/GenBank/DDBJ databases">
        <title>A chromosome-level genome assembly of beet webworm, Loxostege sticticalis.</title>
        <authorList>
            <person name="Zhang Y."/>
        </authorList>
    </citation>
    <scope>NUCLEOTIDE SEQUENCE [LARGE SCALE GENOMIC DNA]</scope>
    <source>
        <strain evidence="4">AQ028</strain>
        <tissue evidence="4">Male pupae</tissue>
    </source>
</reference>
<dbReference type="InterPro" id="IPR036865">
    <property type="entry name" value="CRAL-TRIO_dom_sf"/>
</dbReference>
<evidence type="ECO:0000313" key="4">
    <source>
        <dbReference type="EMBL" id="KAL0808867.1"/>
    </source>
</evidence>
<dbReference type="InterPro" id="IPR000535">
    <property type="entry name" value="MSP_dom"/>
</dbReference>
<feature type="domain" description="CRAL-TRIO" evidence="2">
    <location>
        <begin position="75"/>
        <end position="232"/>
    </location>
</feature>
<dbReference type="InterPro" id="IPR001251">
    <property type="entry name" value="CRAL-TRIO_dom"/>
</dbReference>
<name>A0ABD0S4A1_LOXSC</name>
<dbReference type="PROSITE" id="PS50191">
    <property type="entry name" value="CRAL_TRIO"/>
    <property type="match status" value="1"/>
</dbReference>
<proteinExistence type="predicted"/>
<comment type="caution">
    <text evidence="4">The sequence shown here is derived from an EMBL/GenBank/DDBJ whole genome shotgun (WGS) entry which is preliminary data.</text>
</comment>
<evidence type="ECO:0000256" key="1">
    <source>
        <dbReference type="SAM" id="Phobius"/>
    </source>
</evidence>
<dbReference type="InterPro" id="IPR013783">
    <property type="entry name" value="Ig-like_fold"/>
</dbReference>
<dbReference type="CDD" id="cd00170">
    <property type="entry name" value="SEC14"/>
    <property type="match status" value="1"/>
</dbReference>
<feature type="transmembrane region" description="Helical" evidence="1">
    <location>
        <begin position="166"/>
        <end position="188"/>
    </location>
</feature>
<dbReference type="Pfam" id="PF00650">
    <property type="entry name" value="CRAL_TRIO"/>
    <property type="match status" value="1"/>
</dbReference>
<keyword evidence="1" id="KW-0472">Membrane</keyword>
<evidence type="ECO:0000259" key="3">
    <source>
        <dbReference type="PROSITE" id="PS50202"/>
    </source>
</evidence>
<dbReference type="AlphaFoldDB" id="A0ABD0S4A1"/>
<dbReference type="SMART" id="SM00516">
    <property type="entry name" value="SEC14"/>
    <property type="match status" value="1"/>
</dbReference>
<dbReference type="PANTHER" id="PTHR46384">
    <property type="entry name" value="MOTILE SPERM DOMAIN-CONTAINING PROTEIN 2"/>
    <property type="match status" value="1"/>
</dbReference>
<dbReference type="Gene3D" id="3.40.525.10">
    <property type="entry name" value="CRAL-TRIO lipid binding domain"/>
    <property type="match status" value="1"/>
</dbReference>
<evidence type="ECO:0000259" key="2">
    <source>
        <dbReference type="PROSITE" id="PS50191"/>
    </source>
</evidence>
<accession>A0ABD0S4A1</accession>
<dbReference type="Proteomes" id="UP001549921">
    <property type="component" value="Unassembled WGS sequence"/>
</dbReference>
<dbReference type="Gene3D" id="2.60.40.10">
    <property type="entry name" value="Immunoglobulins"/>
    <property type="match status" value="1"/>
</dbReference>
<keyword evidence="1" id="KW-0812">Transmembrane</keyword>
<dbReference type="InterPro" id="IPR036273">
    <property type="entry name" value="CRAL/TRIO_N_dom_sf"/>
</dbReference>
<dbReference type="InterPro" id="IPR053012">
    <property type="entry name" value="ER-organelle_contact"/>
</dbReference>
<protein>
    <recommendedName>
        <fullName evidence="6">Motile sperm domain-containing protein 2</fullName>
    </recommendedName>
</protein>
<dbReference type="SUPFAM" id="SSF46938">
    <property type="entry name" value="CRAL/TRIO N-terminal domain"/>
    <property type="match status" value="1"/>
</dbReference>
<evidence type="ECO:0000313" key="5">
    <source>
        <dbReference type="Proteomes" id="UP001549921"/>
    </source>
</evidence>
<feature type="transmembrane region" description="Helical" evidence="1">
    <location>
        <begin position="427"/>
        <end position="447"/>
    </location>
</feature>
<dbReference type="EMBL" id="JBEDNZ010000030">
    <property type="protein sequence ID" value="KAL0808867.1"/>
    <property type="molecule type" value="Genomic_DNA"/>
</dbReference>
<dbReference type="Pfam" id="PF00635">
    <property type="entry name" value="Motile_Sperm"/>
    <property type="match status" value="1"/>
</dbReference>
<gene>
    <name evidence="4" type="ORF">ABMA28_012537</name>
</gene>
<keyword evidence="1" id="KW-1133">Transmembrane helix</keyword>
<dbReference type="InterPro" id="IPR008962">
    <property type="entry name" value="PapD-like_sf"/>
</dbReference>